<dbReference type="STRING" id="142842.SAMN02745118_00797"/>
<evidence type="ECO:0000313" key="1">
    <source>
        <dbReference type="EMBL" id="SJZ42297.1"/>
    </source>
</evidence>
<dbReference type="PANTHER" id="PTHR12993:SF30">
    <property type="entry name" value="N-ACETYL-ALPHA-D-GLUCOSAMINYL L-MALATE DEACETYLASE 1"/>
    <property type="match status" value="1"/>
</dbReference>
<keyword evidence="2" id="KW-1185">Reference proteome</keyword>
<dbReference type="Gene3D" id="3.40.50.10320">
    <property type="entry name" value="LmbE-like"/>
    <property type="match status" value="1"/>
</dbReference>
<dbReference type="PANTHER" id="PTHR12993">
    <property type="entry name" value="N-ACETYLGLUCOSAMINYL-PHOSPHATIDYLINOSITOL DE-N-ACETYLASE-RELATED"/>
    <property type="match status" value="1"/>
</dbReference>
<dbReference type="EMBL" id="FUWM01000006">
    <property type="protein sequence ID" value="SJZ42297.1"/>
    <property type="molecule type" value="Genomic_DNA"/>
</dbReference>
<dbReference type="AlphaFoldDB" id="A0A1T4KIT9"/>
<accession>A0A1T4KIT9</accession>
<organism evidence="1 2">
    <name type="scientific">Selenihalanaerobacter shriftii</name>
    <dbReference type="NCBI Taxonomy" id="142842"/>
    <lineage>
        <taxon>Bacteria</taxon>
        <taxon>Bacillati</taxon>
        <taxon>Bacillota</taxon>
        <taxon>Clostridia</taxon>
        <taxon>Halanaerobiales</taxon>
        <taxon>Halobacteroidaceae</taxon>
        <taxon>Selenihalanaerobacter</taxon>
    </lineage>
</organism>
<evidence type="ECO:0000313" key="2">
    <source>
        <dbReference type="Proteomes" id="UP000190625"/>
    </source>
</evidence>
<proteinExistence type="predicted"/>
<gene>
    <name evidence="1" type="ORF">SAMN02745118_00797</name>
</gene>
<dbReference type="InterPro" id="IPR024078">
    <property type="entry name" value="LmbE-like_dom_sf"/>
</dbReference>
<dbReference type="InterPro" id="IPR023842">
    <property type="entry name" value="Bacillithiol_biosynth_BshB1"/>
</dbReference>
<dbReference type="SUPFAM" id="SSF102588">
    <property type="entry name" value="LmbE-like"/>
    <property type="match status" value="1"/>
</dbReference>
<protein>
    <submittedName>
        <fullName evidence="1">Bacillithiol biosynthesis deacetylase BshB1</fullName>
    </submittedName>
</protein>
<dbReference type="GO" id="GO:0016811">
    <property type="term" value="F:hydrolase activity, acting on carbon-nitrogen (but not peptide) bonds, in linear amides"/>
    <property type="evidence" value="ECO:0007669"/>
    <property type="project" value="TreeGrafter"/>
</dbReference>
<dbReference type="Proteomes" id="UP000190625">
    <property type="component" value="Unassembled WGS sequence"/>
</dbReference>
<dbReference type="InterPro" id="IPR003737">
    <property type="entry name" value="GlcNAc_PI_deacetylase-related"/>
</dbReference>
<sequence>MKMTVDLLAFGAHPDDVEIGAGGTLIKHQKSGHKVAIIDLTAGEMGSNGTAEIRAEEAIRAGEIIGVEFRKCLELPDSKIKVEDRAIKLVVEEIRKHRPKVVLAPYWHDRHPDHENSSRLIAESCFKAGLKKFKAKGEPYRPEAVVYYFLARVDEPDFVVDISNEYERKMDALFAHESQVKKSKEYNFKTALNDSDFIGRLDAKFRYFGYLINTQVGEGFKYKKTIEISDMTMLKGGV</sequence>
<name>A0A1T4KIT9_9FIRM</name>
<dbReference type="Pfam" id="PF02585">
    <property type="entry name" value="PIG-L"/>
    <property type="match status" value="1"/>
</dbReference>
<dbReference type="NCBIfam" id="TIGR04001">
    <property type="entry name" value="thiol_BshB1"/>
    <property type="match status" value="1"/>
</dbReference>
<dbReference type="GO" id="GO:0071793">
    <property type="term" value="P:bacillithiol biosynthetic process"/>
    <property type="evidence" value="ECO:0007669"/>
    <property type="project" value="InterPro"/>
</dbReference>
<reference evidence="2" key="1">
    <citation type="submission" date="2017-02" db="EMBL/GenBank/DDBJ databases">
        <authorList>
            <person name="Varghese N."/>
            <person name="Submissions S."/>
        </authorList>
    </citation>
    <scope>NUCLEOTIDE SEQUENCE [LARGE SCALE GENOMIC DNA]</scope>
    <source>
        <strain evidence="2">ATCC BAA-73</strain>
    </source>
</reference>
<dbReference type="GO" id="GO:0019213">
    <property type="term" value="F:deacetylase activity"/>
    <property type="evidence" value="ECO:0007669"/>
    <property type="project" value="InterPro"/>
</dbReference>